<accession>A0A0K2V0A6</accession>
<name>A0A0K2V0A6_LEPSM</name>
<evidence type="ECO:0000313" key="2">
    <source>
        <dbReference type="EMBL" id="CDW43938.1"/>
    </source>
</evidence>
<dbReference type="AlphaFoldDB" id="A0A0K2V0A6"/>
<dbReference type="OrthoDB" id="8195376at2759"/>
<feature type="region of interest" description="Disordered" evidence="1">
    <location>
        <begin position="47"/>
        <end position="79"/>
    </location>
</feature>
<dbReference type="EMBL" id="HACA01026577">
    <property type="protein sequence ID" value="CDW43938.1"/>
    <property type="molecule type" value="Transcribed_RNA"/>
</dbReference>
<sequence length="130" mass="14876">MVKCKCSRLELRSKDELRGKKKFELVALVREYLEGCGCDPKSLDFNEGAEASGDGASGQTGQLGVRQPSPFVMDGPRRGHRWSSWWDKFEIYVSLFRELSPERKKYLLLQCAGTEVQQWFNTIQIFALPL</sequence>
<reference evidence="2" key="1">
    <citation type="submission" date="2014-05" db="EMBL/GenBank/DDBJ databases">
        <authorList>
            <person name="Chronopoulou M."/>
        </authorList>
    </citation>
    <scope>NUCLEOTIDE SEQUENCE</scope>
    <source>
        <tissue evidence="2">Whole organism</tissue>
    </source>
</reference>
<evidence type="ECO:0000256" key="1">
    <source>
        <dbReference type="SAM" id="MobiDB-lite"/>
    </source>
</evidence>
<organism evidence="2">
    <name type="scientific">Lepeophtheirus salmonis</name>
    <name type="common">Salmon louse</name>
    <name type="synonym">Caligus salmonis</name>
    <dbReference type="NCBI Taxonomy" id="72036"/>
    <lineage>
        <taxon>Eukaryota</taxon>
        <taxon>Metazoa</taxon>
        <taxon>Ecdysozoa</taxon>
        <taxon>Arthropoda</taxon>
        <taxon>Crustacea</taxon>
        <taxon>Multicrustacea</taxon>
        <taxon>Hexanauplia</taxon>
        <taxon>Copepoda</taxon>
        <taxon>Siphonostomatoida</taxon>
        <taxon>Caligidae</taxon>
        <taxon>Lepeophtheirus</taxon>
    </lineage>
</organism>
<proteinExistence type="predicted"/>
<protein>
    <submittedName>
        <fullName evidence="2">Uncharacterized protein</fullName>
    </submittedName>
</protein>